<sequence>MINLVWTLILILTYSRITFATLLGALSTQGGTPPSEGVHDGFYYYWWTDGGANGTYTNKADGQFSIEWGTGGNLLGGKGWRPGTPNRIINYSATLATTGNSYLSVYGWTQSPLVEYYVLDNYGTYNPTSATTIRGNITVDGSVYDILANTRVLMTPINGTGILRQYWSVRRDRRSSGSVNLGAHFRAWEELGMKVGTHTWQIVACEGYFSTGTCNVTVALDNS</sequence>
<evidence type="ECO:0000256" key="1">
    <source>
        <dbReference type="ARBA" id="ARBA00000681"/>
    </source>
</evidence>
<evidence type="ECO:0000256" key="8">
    <source>
        <dbReference type="ARBA" id="ARBA00023295"/>
    </source>
</evidence>
<proteinExistence type="inferred from homology"/>
<comment type="catalytic activity">
    <reaction evidence="1 10 11">
        <text>Endohydrolysis of (1-&gt;4)-beta-D-xylosidic linkages in xylans.</text>
        <dbReference type="EC" id="3.2.1.8"/>
    </reaction>
</comment>
<comment type="pathway">
    <text evidence="2 10 11">Glycan degradation; xylan degradation.</text>
</comment>
<dbReference type="EMBL" id="JACGCI010000011">
    <property type="protein sequence ID" value="KAF6760914.1"/>
    <property type="molecule type" value="Genomic_DNA"/>
</dbReference>
<dbReference type="GO" id="GO:0045493">
    <property type="term" value="P:xylan catabolic process"/>
    <property type="evidence" value="ECO:0007669"/>
    <property type="project" value="UniProtKB-UniRule"/>
</dbReference>
<dbReference type="OrthoDB" id="2115822at2759"/>
<evidence type="ECO:0000256" key="12">
    <source>
        <dbReference type="SAM" id="SignalP"/>
    </source>
</evidence>
<accession>A0A8H6I992</accession>
<dbReference type="Gene3D" id="2.60.120.180">
    <property type="match status" value="1"/>
</dbReference>
<feature type="domain" description="GH11" evidence="13">
    <location>
        <begin position="30"/>
        <end position="219"/>
    </location>
</feature>
<dbReference type="Pfam" id="PF00457">
    <property type="entry name" value="Glyco_hydro_11"/>
    <property type="match status" value="1"/>
</dbReference>
<evidence type="ECO:0000256" key="3">
    <source>
        <dbReference type="ARBA" id="ARBA00007792"/>
    </source>
</evidence>
<dbReference type="Proteomes" id="UP000521943">
    <property type="component" value="Unassembled WGS sequence"/>
</dbReference>
<feature type="active site" description="Proton donor" evidence="10">
    <location>
        <position position="206"/>
    </location>
</feature>
<dbReference type="PRINTS" id="PR00911">
    <property type="entry name" value="GLHYDRLASE11"/>
</dbReference>
<reference evidence="14 15" key="1">
    <citation type="submission" date="2020-07" db="EMBL/GenBank/DDBJ databases">
        <title>Comparative genomics of pyrophilous fungi reveals a link between fire events and developmental genes.</title>
        <authorList>
            <consortium name="DOE Joint Genome Institute"/>
            <person name="Steindorff A.S."/>
            <person name="Carver A."/>
            <person name="Calhoun S."/>
            <person name="Stillman K."/>
            <person name="Liu H."/>
            <person name="Lipzen A."/>
            <person name="Pangilinan J."/>
            <person name="Labutti K."/>
            <person name="Bruns T.D."/>
            <person name="Grigoriev I.V."/>
        </authorList>
    </citation>
    <scope>NUCLEOTIDE SEQUENCE [LARGE SCALE GENOMIC DNA]</scope>
    <source>
        <strain evidence="14 15">CBS 144469</strain>
    </source>
</reference>
<evidence type="ECO:0000256" key="5">
    <source>
        <dbReference type="ARBA" id="ARBA00022651"/>
    </source>
</evidence>
<dbReference type="GO" id="GO:0031176">
    <property type="term" value="F:endo-1,4-beta-xylanase activity"/>
    <property type="evidence" value="ECO:0007669"/>
    <property type="project" value="UniProtKB-UniRule"/>
</dbReference>
<keyword evidence="8 10" id="KW-0326">Glycosidase</keyword>
<dbReference type="PROSITE" id="PS51761">
    <property type="entry name" value="GH11_3"/>
    <property type="match status" value="1"/>
</dbReference>
<evidence type="ECO:0000313" key="15">
    <source>
        <dbReference type="Proteomes" id="UP000521943"/>
    </source>
</evidence>
<keyword evidence="15" id="KW-1185">Reference proteome</keyword>
<keyword evidence="9 10" id="KW-0624">Polysaccharide degradation</keyword>
<feature type="chain" id="PRO_5034758052" description="Endo-1,4-beta-xylanase" evidence="12">
    <location>
        <begin position="21"/>
        <end position="223"/>
    </location>
</feature>
<evidence type="ECO:0000256" key="11">
    <source>
        <dbReference type="RuleBase" id="RU362015"/>
    </source>
</evidence>
<dbReference type="UniPathway" id="UPA00114"/>
<evidence type="ECO:0000256" key="6">
    <source>
        <dbReference type="ARBA" id="ARBA00022801"/>
    </source>
</evidence>
<dbReference type="SUPFAM" id="SSF49899">
    <property type="entry name" value="Concanavalin A-like lectins/glucanases"/>
    <property type="match status" value="1"/>
</dbReference>
<evidence type="ECO:0000256" key="4">
    <source>
        <dbReference type="ARBA" id="ARBA00012590"/>
    </source>
</evidence>
<evidence type="ECO:0000256" key="10">
    <source>
        <dbReference type="PROSITE-ProRule" id="PRU01097"/>
    </source>
</evidence>
<evidence type="ECO:0000256" key="2">
    <source>
        <dbReference type="ARBA" id="ARBA00004851"/>
    </source>
</evidence>
<dbReference type="InterPro" id="IPR001137">
    <property type="entry name" value="Glyco_hydro_11"/>
</dbReference>
<dbReference type="PANTHER" id="PTHR46828">
    <property type="entry name" value="ENDO-1,4-BETA-XYLANASE A-RELATED"/>
    <property type="match status" value="1"/>
</dbReference>
<dbReference type="AlphaFoldDB" id="A0A8H6I992"/>
<organism evidence="14 15">
    <name type="scientific">Ephemerocybe angulata</name>
    <dbReference type="NCBI Taxonomy" id="980116"/>
    <lineage>
        <taxon>Eukaryota</taxon>
        <taxon>Fungi</taxon>
        <taxon>Dikarya</taxon>
        <taxon>Basidiomycota</taxon>
        <taxon>Agaricomycotina</taxon>
        <taxon>Agaricomycetes</taxon>
        <taxon>Agaricomycetidae</taxon>
        <taxon>Agaricales</taxon>
        <taxon>Agaricineae</taxon>
        <taxon>Psathyrellaceae</taxon>
        <taxon>Ephemerocybe</taxon>
    </lineage>
</organism>
<evidence type="ECO:0000313" key="14">
    <source>
        <dbReference type="EMBL" id="KAF6760914.1"/>
    </source>
</evidence>
<dbReference type="EC" id="3.2.1.8" evidence="4 10"/>
<protein>
    <recommendedName>
        <fullName evidence="4 10">Endo-1,4-beta-xylanase</fullName>
        <ecNumber evidence="4 10">3.2.1.8</ecNumber>
    </recommendedName>
</protein>
<evidence type="ECO:0000259" key="13">
    <source>
        <dbReference type="PROSITE" id="PS51761"/>
    </source>
</evidence>
<keyword evidence="12" id="KW-0732">Signal</keyword>
<feature type="signal peptide" evidence="12">
    <location>
        <begin position="1"/>
        <end position="20"/>
    </location>
</feature>
<keyword evidence="7 10" id="KW-0119">Carbohydrate metabolism</keyword>
<evidence type="ECO:0000256" key="9">
    <source>
        <dbReference type="ARBA" id="ARBA00023326"/>
    </source>
</evidence>
<dbReference type="PROSITE" id="PS00776">
    <property type="entry name" value="GH11_1"/>
    <property type="match status" value="1"/>
</dbReference>
<dbReference type="InterPro" id="IPR033123">
    <property type="entry name" value="GH11_dom"/>
</dbReference>
<feature type="active site" description="Nucleophile" evidence="10">
    <location>
        <position position="115"/>
    </location>
</feature>
<comment type="caution">
    <text evidence="14">The sequence shown here is derived from an EMBL/GenBank/DDBJ whole genome shotgun (WGS) entry which is preliminary data.</text>
</comment>
<gene>
    <name evidence="14" type="ORF">DFP72DRAFT_881775</name>
</gene>
<dbReference type="InterPro" id="IPR013320">
    <property type="entry name" value="ConA-like_dom_sf"/>
</dbReference>
<dbReference type="InterPro" id="IPR018208">
    <property type="entry name" value="GH11_AS_1"/>
</dbReference>
<keyword evidence="6 10" id="KW-0378">Hydrolase</keyword>
<dbReference type="PANTHER" id="PTHR46828:SF3">
    <property type="entry name" value="ENDO-1,4-BETA-XYLANASE"/>
    <property type="match status" value="1"/>
</dbReference>
<evidence type="ECO:0000256" key="7">
    <source>
        <dbReference type="ARBA" id="ARBA00023277"/>
    </source>
</evidence>
<name>A0A8H6I992_9AGAR</name>
<dbReference type="InterPro" id="IPR013319">
    <property type="entry name" value="GH11/12"/>
</dbReference>
<keyword evidence="5 10" id="KW-0858">Xylan degradation</keyword>
<comment type="similarity">
    <text evidence="3 10 11">Belongs to the glycosyl hydrolase 11 (cellulase G) family.</text>
</comment>